<gene>
    <name evidence="2" type="ORF">B4923_05705</name>
</gene>
<dbReference type="InterPro" id="IPR024884">
    <property type="entry name" value="NAPE-PLD"/>
</dbReference>
<evidence type="ECO:0000259" key="1">
    <source>
        <dbReference type="Pfam" id="PF12706"/>
    </source>
</evidence>
<keyword evidence="2" id="KW-0378">Hydrolase</keyword>
<name>A0A2U1TYA5_9GAMM</name>
<dbReference type="Pfam" id="PF12706">
    <property type="entry name" value="Lactamase_B_2"/>
    <property type="match status" value="1"/>
</dbReference>
<accession>A0A2U1TYA5</accession>
<protein>
    <submittedName>
        <fullName evidence="2">MBL fold metallo-hydrolase</fullName>
    </submittedName>
</protein>
<feature type="domain" description="Metallo-beta-lactamase" evidence="1">
    <location>
        <begin position="117"/>
        <end position="311"/>
    </location>
</feature>
<dbReference type="PANTHER" id="PTHR15032:SF4">
    <property type="entry name" value="N-ACYL-PHOSPHATIDYLETHANOLAMINE-HYDROLYZING PHOSPHOLIPASE D"/>
    <property type="match status" value="1"/>
</dbReference>
<dbReference type="InterPro" id="IPR036866">
    <property type="entry name" value="RibonucZ/Hydroxyglut_hydro"/>
</dbReference>
<reference evidence="2 3" key="1">
    <citation type="submission" date="2018-04" db="EMBL/GenBank/DDBJ databases">
        <title>Brenneria corticis sp.nov.</title>
        <authorList>
            <person name="Li Y."/>
        </authorList>
    </citation>
    <scope>NUCLEOTIDE SEQUENCE [LARGE SCALE GENOMIC DNA]</scope>
    <source>
        <strain evidence="2 3">LMG 27715</strain>
    </source>
</reference>
<dbReference type="RefSeq" id="WP_109053385.1">
    <property type="nucleotide sequence ID" value="NZ_QDKJ01000003.1"/>
</dbReference>
<dbReference type="SUPFAM" id="SSF56281">
    <property type="entry name" value="Metallo-hydrolase/oxidoreductase"/>
    <property type="match status" value="1"/>
</dbReference>
<dbReference type="Proteomes" id="UP000245138">
    <property type="component" value="Unassembled WGS sequence"/>
</dbReference>
<keyword evidence="3" id="KW-1185">Reference proteome</keyword>
<dbReference type="AlphaFoldDB" id="A0A2U1TYA5"/>
<evidence type="ECO:0000313" key="2">
    <source>
        <dbReference type="EMBL" id="PWC14387.1"/>
    </source>
</evidence>
<dbReference type="InterPro" id="IPR001279">
    <property type="entry name" value="Metallo-B-lactamas"/>
</dbReference>
<dbReference type="PANTHER" id="PTHR15032">
    <property type="entry name" value="N-ACYL-PHOSPHATIDYLETHANOLAMINE-HYDROLYZING PHOSPHOLIPASE D"/>
    <property type="match status" value="1"/>
</dbReference>
<dbReference type="GO" id="GO:0005737">
    <property type="term" value="C:cytoplasm"/>
    <property type="evidence" value="ECO:0007669"/>
    <property type="project" value="TreeGrafter"/>
</dbReference>
<dbReference type="Gene3D" id="3.60.15.10">
    <property type="entry name" value="Ribonuclease Z/Hydroxyacylglutathione hydrolase-like"/>
    <property type="match status" value="1"/>
</dbReference>
<evidence type="ECO:0000313" key="3">
    <source>
        <dbReference type="Proteomes" id="UP000245138"/>
    </source>
</evidence>
<comment type="caution">
    <text evidence="2">The sequence shown here is derived from an EMBL/GenBank/DDBJ whole genome shotgun (WGS) entry which is preliminary data.</text>
</comment>
<dbReference type="PIRSF" id="PIRSF038896">
    <property type="entry name" value="NAPE-PLD"/>
    <property type="match status" value="1"/>
</dbReference>
<organism evidence="2 3">
    <name type="scientific">Brenneria roseae subsp. americana</name>
    <dbReference type="NCBI Taxonomy" id="1508507"/>
    <lineage>
        <taxon>Bacteria</taxon>
        <taxon>Pseudomonadati</taxon>
        <taxon>Pseudomonadota</taxon>
        <taxon>Gammaproteobacteria</taxon>
        <taxon>Enterobacterales</taxon>
        <taxon>Pectobacteriaceae</taxon>
        <taxon>Brenneria</taxon>
    </lineage>
</organism>
<dbReference type="GO" id="GO:0008270">
    <property type="term" value="F:zinc ion binding"/>
    <property type="evidence" value="ECO:0007669"/>
    <property type="project" value="InterPro"/>
</dbReference>
<proteinExistence type="predicted"/>
<dbReference type="GO" id="GO:0070290">
    <property type="term" value="F:N-acylphosphatidylethanolamine-specific phospholipase D activity"/>
    <property type="evidence" value="ECO:0007669"/>
    <property type="project" value="InterPro"/>
</dbReference>
<dbReference type="EMBL" id="QDKJ01000003">
    <property type="protein sequence ID" value="PWC14387.1"/>
    <property type="molecule type" value="Genomic_DNA"/>
</dbReference>
<dbReference type="OrthoDB" id="9805728at2"/>
<sequence>MMTILLIVTLIMAVTIYAYLKQPQFGQLPSGTELERLKQSSFYHDEGFRNLAATPQLTGGSHPFVTMAKFLFGTDADAIPRVPLPSIKTDLHALDKNQSLVIWMGHSSYFLQIDGKRILIDPVFSASAAPVPGMNKAFDGSNIYTADDIPDIDYLLISHDHWDHLDYPTIMQLKAKINHIVSPLGVGSYFIQWGFDQQKIHEGDWFDTVQLEQDLAIHVLPARHFSGRLLERNKTLWASFALITPQRKLYISGDSGYGPHFKEIGDRFGPFDLAILECGQYNENWRYIHMMPEETVQAAQDLNAAAIIPSHNSKFKLAHHTWYDPLKRLATASENKAYQLLTPMIGQTVNMDEKQPPFPRWWETVVSRAENSK</sequence>